<keyword evidence="10" id="KW-0812">Transmembrane</keyword>
<keyword evidence="10" id="KW-0472">Membrane</keyword>
<dbReference type="InterPro" id="IPR036396">
    <property type="entry name" value="Cyt_P450_sf"/>
</dbReference>
<dbReference type="GO" id="GO:0020037">
    <property type="term" value="F:heme binding"/>
    <property type="evidence" value="ECO:0007669"/>
    <property type="project" value="InterPro"/>
</dbReference>
<dbReference type="AlphaFoldDB" id="A0A9W8TLX9"/>
<evidence type="ECO:0000256" key="5">
    <source>
        <dbReference type="ARBA" id="ARBA00023002"/>
    </source>
</evidence>
<evidence type="ECO:0000256" key="1">
    <source>
        <dbReference type="ARBA" id="ARBA00001971"/>
    </source>
</evidence>
<dbReference type="InterPro" id="IPR001128">
    <property type="entry name" value="Cyt_P450"/>
</dbReference>
<sequence length="530" mass="60095">MGTPRMFSAGIVLATALVIIVRAIIYLLFDKRRPSVPPGPRGLPLLGNVLDLPPKGERACDHWLKFKDAYGPISSIKVLGTTFVILNSPELALELLEKKSATYSSRPDFTFAEFTGWEQSLSLLKYDKNHRRRRKIAHTLLGTKTAIGPYLRLQDVEVHRFLFRILQKPESFLEHIKTESTAIILKLVYGYTVEPHKPDPLVHLVDQAMEQFSSAVDPGTWLVDSIPALKYVPEWMVGGRWKKTARAWAATLKETAEKPLQFARQQTASGNQKRSFTTDFYTGLGDSLTPRDHEDFKWTAMTLYGGGADTTANTVSSVFLAMILFPDVQRKAQEEIDRVVGSNRLPTFDDRENLPYIEALLTEAWRWHTVGPLGVPHTASVDDVVNGYYIPKGSVILTNTWWYTHDPAVYEDPYVFRPERFLSSNPPPDPTNYIFGFGRRICPGRYFADSTVWLTIVRSLAVFDISKALDEHGREIEPIAKFTASLISRPEDYKATIKPRSPQHEALIRQVEELHPWEESDAAEIQKIKI</sequence>
<dbReference type="PROSITE" id="PS00086">
    <property type="entry name" value="CYTOCHROME_P450"/>
    <property type="match status" value="1"/>
</dbReference>
<organism evidence="11 12">
    <name type="scientific">Xylaria arbuscula</name>
    <dbReference type="NCBI Taxonomy" id="114810"/>
    <lineage>
        <taxon>Eukaryota</taxon>
        <taxon>Fungi</taxon>
        <taxon>Dikarya</taxon>
        <taxon>Ascomycota</taxon>
        <taxon>Pezizomycotina</taxon>
        <taxon>Sordariomycetes</taxon>
        <taxon>Xylariomycetidae</taxon>
        <taxon>Xylariales</taxon>
        <taxon>Xylariaceae</taxon>
        <taxon>Xylaria</taxon>
    </lineage>
</organism>
<comment type="caution">
    <text evidence="11">The sequence shown here is derived from an EMBL/GenBank/DDBJ whole genome shotgun (WGS) entry which is preliminary data.</text>
</comment>
<comment type="similarity">
    <text evidence="2 9">Belongs to the cytochrome P450 family.</text>
</comment>
<dbReference type="GO" id="GO:0016705">
    <property type="term" value="F:oxidoreductase activity, acting on paired donors, with incorporation or reduction of molecular oxygen"/>
    <property type="evidence" value="ECO:0007669"/>
    <property type="project" value="InterPro"/>
</dbReference>
<dbReference type="PANTHER" id="PTHR46300">
    <property type="entry name" value="P450, PUTATIVE (EUROFUNG)-RELATED-RELATED"/>
    <property type="match status" value="1"/>
</dbReference>
<evidence type="ECO:0000313" key="11">
    <source>
        <dbReference type="EMBL" id="KAJ3573331.1"/>
    </source>
</evidence>
<dbReference type="Gene3D" id="1.10.630.10">
    <property type="entry name" value="Cytochrome P450"/>
    <property type="match status" value="1"/>
</dbReference>
<evidence type="ECO:0000256" key="8">
    <source>
        <dbReference type="PIRSR" id="PIRSR602401-1"/>
    </source>
</evidence>
<keyword evidence="5 9" id="KW-0560">Oxidoreductase</keyword>
<keyword evidence="10" id="KW-1133">Transmembrane helix</keyword>
<evidence type="ECO:0000256" key="4">
    <source>
        <dbReference type="ARBA" id="ARBA00022723"/>
    </source>
</evidence>
<dbReference type="InterPro" id="IPR002401">
    <property type="entry name" value="Cyt_P450_E_grp-I"/>
</dbReference>
<accession>A0A9W8TLX9</accession>
<keyword evidence="3 8" id="KW-0349">Heme</keyword>
<dbReference type="InterPro" id="IPR017972">
    <property type="entry name" value="Cyt_P450_CS"/>
</dbReference>
<evidence type="ECO:0000313" key="12">
    <source>
        <dbReference type="Proteomes" id="UP001148614"/>
    </source>
</evidence>
<proteinExistence type="inferred from homology"/>
<keyword evidence="7 9" id="KW-0503">Monooxygenase</keyword>
<dbReference type="EMBL" id="JANPWZ010000691">
    <property type="protein sequence ID" value="KAJ3573331.1"/>
    <property type="molecule type" value="Genomic_DNA"/>
</dbReference>
<dbReference type="GO" id="GO:0005506">
    <property type="term" value="F:iron ion binding"/>
    <property type="evidence" value="ECO:0007669"/>
    <property type="project" value="InterPro"/>
</dbReference>
<evidence type="ECO:0000256" key="2">
    <source>
        <dbReference type="ARBA" id="ARBA00010617"/>
    </source>
</evidence>
<feature type="binding site" description="axial binding residue" evidence="8">
    <location>
        <position position="442"/>
    </location>
    <ligand>
        <name>heme</name>
        <dbReference type="ChEBI" id="CHEBI:30413"/>
    </ligand>
    <ligandPart>
        <name>Fe</name>
        <dbReference type="ChEBI" id="CHEBI:18248"/>
    </ligandPart>
</feature>
<dbReference type="InterPro" id="IPR050364">
    <property type="entry name" value="Cytochrome_P450_fung"/>
</dbReference>
<evidence type="ECO:0000256" key="9">
    <source>
        <dbReference type="RuleBase" id="RU000461"/>
    </source>
</evidence>
<keyword evidence="6 8" id="KW-0408">Iron</keyword>
<comment type="cofactor">
    <cofactor evidence="1 8">
        <name>heme</name>
        <dbReference type="ChEBI" id="CHEBI:30413"/>
    </cofactor>
</comment>
<keyword evidence="4 8" id="KW-0479">Metal-binding</keyword>
<evidence type="ECO:0000256" key="3">
    <source>
        <dbReference type="ARBA" id="ARBA00022617"/>
    </source>
</evidence>
<feature type="transmembrane region" description="Helical" evidence="10">
    <location>
        <begin position="6"/>
        <end position="29"/>
    </location>
</feature>
<dbReference type="PANTHER" id="PTHR46300:SF7">
    <property type="entry name" value="P450, PUTATIVE (EUROFUNG)-RELATED"/>
    <property type="match status" value="1"/>
</dbReference>
<protein>
    <recommendedName>
        <fullName evidence="13">Cytochrome P450</fullName>
    </recommendedName>
</protein>
<keyword evidence="12" id="KW-1185">Reference proteome</keyword>
<dbReference type="VEuPathDB" id="FungiDB:F4678DRAFT_57722"/>
<dbReference type="PRINTS" id="PR00463">
    <property type="entry name" value="EP450I"/>
</dbReference>
<dbReference type="CDD" id="cd11065">
    <property type="entry name" value="CYP64-like"/>
    <property type="match status" value="1"/>
</dbReference>
<evidence type="ECO:0000256" key="7">
    <source>
        <dbReference type="ARBA" id="ARBA00023033"/>
    </source>
</evidence>
<evidence type="ECO:0000256" key="10">
    <source>
        <dbReference type="SAM" id="Phobius"/>
    </source>
</evidence>
<evidence type="ECO:0000256" key="6">
    <source>
        <dbReference type="ARBA" id="ARBA00023004"/>
    </source>
</evidence>
<evidence type="ECO:0008006" key="13">
    <source>
        <dbReference type="Google" id="ProtNLM"/>
    </source>
</evidence>
<dbReference type="Pfam" id="PF00067">
    <property type="entry name" value="p450"/>
    <property type="match status" value="1"/>
</dbReference>
<dbReference type="SUPFAM" id="SSF48264">
    <property type="entry name" value="Cytochrome P450"/>
    <property type="match status" value="1"/>
</dbReference>
<dbReference type="GO" id="GO:0004497">
    <property type="term" value="F:monooxygenase activity"/>
    <property type="evidence" value="ECO:0007669"/>
    <property type="project" value="UniProtKB-KW"/>
</dbReference>
<name>A0A9W8TLX9_9PEZI</name>
<dbReference type="Proteomes" id="UP001148614">
    <property type="component" value="Unassembled WGS sequence"/>
</dbReference>
<gene>
    <name evidence="11" type="ORF">NPX13_g4742</name>
</gene>
<reference evidence="11" key="1">
    <citation type="submission" date="2022-07" db="EMBL/GenBank/DDBJ databases">
        <title>Genome Sequence of Xylaria arbuscula.</title>
        <authorList>
            <person name="Buettner E."/>
        </authorList>
    </citation>
    <scope>NUCLEOTIDE SEQUENCE</scope>
    <source>
        <strain evidence="11">VT107</strain>
    </source>
</reference>